<proteinExistence type="predicted"/>
<comment type="caution">
    <text evidence="1">The sequence shown here is derived from an EMBL/GenBank/DDBJ whole genome shotgun (WGS) entry which is preliminary data.</text>
</comment>
<organism evidence="1 2">
    <name type="scientific">Rhododendron molle</name>
    <name type="common">Chinese azalea</name>
    <name type="synonym">Azalea mollis</name>
    <dbReference type="NCBI Taxonomy" id="49168"/>
    <lineage>
        <taxon>Eukaryota</taxon>
        <taxon>Viridiplantae</taxon>
        <taxon>Streptophyta</taxon>
        <taxon>Embryophyta</taxon>
        <taxon>Tracheophyta</taxon>
        <taxon>Spermatophyta</taxon>
        <taxon>Magnoliopsida</taxon>
        <taxon>eudicotyledons</taxon>
        <taxon>Gunneridae</taxon>
        <taxon>Pentapetalae</taxon>
        <taxon>asterids</taxon>
        <taxon>Ericales</taxon>
        <taxon>Ericaceae</taxon>
        <taxon>Ericoideae</taxon>
        <taxon>Rhodoreae</taxon>
        <taxon>Rhododendron</taxon>
    </lineage>
</organism>
<evidence type="ECO:0000313" key="1">
    <source>
        <dbReference type="EMBL" id="KAI8523555.1"/>
    </source>
</evidence>
<reference evidence="1" key="1">
    <citation type="submission" date="2022-02" db="EMBL/GenBank/DDBJ databases">
        <title>Plant Genome Project.</title>
        <authorList>
            <person name="Zhang R.-G."/>
        </authorList>
    </citation>
    <scope>NUCLEOTIDE SEQUENCE</scope>
    <source>
        <strain evidence="1">AT1</strain>
    </source>
</reference>
<dbReference type="EMBL" id="CM046400">
    <property type="protein sequence ID" value="KAI8523555.1"/>
    <property type="molecule type" value="Genomic_DNA"/>
</dbReference>
<accession>A0ACC0L4B4</accession>
<sequence length="89" mass="10004">MFVRAHSCGFVMNATMGPFRVVALSAEEWGFLTPTIAKSAHSKRQTGMVVQKLSTWGALRQICFTNVKYMVSRKVDRIVPIFFLGCCRS</sequence>
<evidence type="ECO:0000313" key="2">
    <source>
        <dbReference type="Proteomes" id="UP001062846"/>
    </source>
</evidence>
<name>A0ACC0L4B4_RHOML</name>
<protein>
    <submittedName>
        <fullName evidence="1">Uncharacterized protein</fullName>
    </submittedName>
</protein>
<dbReference type="Proteomes" id="UP001062846">
    <property type="component" value="Chromosome 13"/>
</dbReference>
<keyword evidence="2" id="KW-1185">Reference proteome</keyword>
<gene>
    <name evidence="1" type="ORF">RHMOL_Rhmol13G0083400</name>
</gene>